<comment type="catalytic activity">
    <reaction evidence="17">
        <text>tRNA(Gly) + glycine + ATP = glycyl-tRNA(Gly) + AMP + diphosphate</text>
        <dbReference type="Rhea" id="RHEA:16013"/>
        <dbReference type="Rhea" id="RHEA-COMP:9664"/>
        <dbReference type="Rhea" id="RHEA-COMP:9683"/>
        <dbReference type="ChEBI" id="CHEBI:30616"/>
        <dbReference type="ChEBI" id="CHEBI:33019"/>
        <dbReference type="ChEBI" id="CHEBI:57305"/>
        <dbReference type="ChEBI" id="CHEBI:78442"/>
        <dbReference type="ChEBI" id="CHEBI:78522"/>
        <dbReference type="ChEBI" id="CHEBI:456215"/>
        <dbReference type="EC" id="6.1.1.14"/>
    </reaction>
    <physiologicalReaction direction="left-to-right" evidence="17">
        <dbReference type="Rhea" id="RHEA:16014"/>
    </physiologicalReaction>
</comment>
<dbReference type="CDD" id="cd03062">
    <property type="entry name" value="TRX_Fd_Sucrase"/>
    <property type="match status" value="1"/>
</dbReference>
<dbReference type="PROSITE" id="PS51185">
    <property type="entry name" value="WHEP_TRS_2"/>
    <property type="match status" value="1"/>
</dbReference>
<dbReference type="SUPFAM" id="SSF47060">
    <property type="entry name" value="S15/NS1 RNA-binding domain"/>
    <property type="match status" value="1"/>
</dbReference>
<evidence type="ECO:0000256" key="4">
    <source>
        <dbReference type="ARBA" id="ARBA00011738"/>
    </source>
</evidence>
<dbReference type="SUPFAM" id="SSF52833">
    <property type="entry name" value="Thioredoxin-like"/>
    <property type="match status" value="1"/>
</dbReference>
<dbReference type="SUPFAM" id="SSF52954">
    <property type="entry name" value="Class II aaRS ABD-related"/>
    <property type="match status" value="1"/>
</dbReference>
<dbReference type="Pfam" id="PF06999">
    <property type="entry name" value="Suc_Fer-like"/>
    <property type="match status" value="1"/>
</dbReference>
<dbReference type="GO" id="GO:0070150">
    <property type="term" value="P:mitochondrial glycyl-tRNA aminoacylation"/>
    <property type="evidence" value="ECO:0007669"/>
    <property type="project" value="TreeGrafter"/>
</dbReference>
<protein>
    <recommendedName>
        <fullName evidence="6">Glycine--tRNA ligase</fullName>
        <ecNumber evidence="5">6.1.1.14</ecNumber>
    </recommendedName>
    <alternativeName>
        <fullName evidence="15">Diadenosine tetraphosphate synthetase</fullName>
    </alternativeName>
</protein>
<proteinExistence type="inferred from homology"/>
<evidence type="ECO:0000256" key="6">
    <source>
        <dbReference type="ARBA" id="ARBA00019404"/>
    </source>
</evidence>
<dbReference type="GO" id="GO:0004820">
    <property type="term" value="F:glycine-tRNA ligase activity"/>
    <property type="evidence" value="ECO:0007669"/>
    <property type="project" value="UniProtKB-EC"/>
</dbReference>
<comment type="subcellular location">
    <subcellularLocation>
        <location evidence="1">Cell projection</location>
        <location evidence="1">Axon</location>
    </subcellularLocation>
    <subcellularLocation>
        <location evidence="2">Cytoplasm</location>
    </subcellularLocation>
</comment>
<evidence type="ECO:0000256" key="3">
    <source>
        <dbReference type="ARBA" id="ARBA00008226"/>
    </source>
</evidence>
<evidence type="ECO:0000313" key="21">
    <source>
        <dbReference type="Proteomes" id="UP001465755"/>
    </source>
</evidence>
<dbReference type="InterPro" id="IPR002315">
    <property type="entry name" value="tRNA-synt_gly"/>
</dbReference>
<evidence type="ECO:0000256" key="15">
    <source>
        <dbReference type="ARBA" id="ARBA00030057"/>
    </source>
</evidence>
<comment type="similarity">
    <text evidence="3">Belongs to the class-II aminoacyl-tRNA synthetase family.</text>
</comment>
<dbReference type="FunFam" id="3.30.930.10:FF:000010">
    <property type="entry name" value="Glycyl-tRNA synthetase 1"/>
    <property type="match status" value="1"/>
</dbReference>
<dbReference type="PANTHER" id="PTHR10745">
    <property type="entry name" value="GLYCYL-TRNA SYNTHETASE/DNA POLYMERASE SUBUNIT GAMMA-2"/>
    <property type="match status" value="1"/>
</dbReference>
<comment type="catalytic activity">
    <reaction evidence="16">
        <text>2 ATP + H(+) = P(1),P(4)-bis(5'-adenosyl) tetraphosphate + diphosphate</text>
        <dbReference type="Rhea" id="RHEA:34935"/>
        <dbReference type="ChEBI" id="CHEBI:15378"/>
        <dbReference type="ChEBI" id="CHEBI:30616"/>
        <dbReference type="ChEBI" id="CHEBI:33019"/>
        <dbReference type="ChEBI" id="CHEBI:58141"/>
    </reaction>
    <physiologicalReaction direction="left-to-right" evidence="16">
        <dbReference type="Rhea" id="RHEA:34936"/>
    </physiologicalReaction>
</comment>
<dbReference type="Gene3D" id="3.30.720.200">
    <property type="match status" value="1"/>
</dbReference>
<evidence type="ECO:0000256" key="7">
    <source>
        <dbReference type="ARBA" id="ARBA00022490"/>
    </source>
</evidence>
<comment type="subunit">
    <text evidence="4">Homodimer.</text>
</comment>
<evidence type="ECO:0000256" key="5">
    <source>
        <dbReference type="ARBA" id="ARBA00012829"/>
    </source>
</evidence>
<evidence type="ECO:0000256" key="17">
    <source>
        <dbReference type="ARBA" id="ARBA00049523"/>
    </source>
</evidence>
<dbReference type="InterPro" id="IPR036621">
    <property type="entry name" value="Anticodon-bd_dom_sf"/>
</dbReference>
<evidence type="ECO:0000256" key="10">
    <source>
        <dbReference type="ARBA" id="ARBA00022741"/>
    </source>
</evidence>
<dbReference type="InterPro" id="IPR036249">
    <property type="entry name" value="Thioredoxin-like_sf"/>
</dbReference>
<dbReference type="Gene3D" id="3.40.50.800">
    <property type="entry name" value="Anticodon-binding domain"/>
    <property type="match status" value="1"/>
</dbReference>
<dbReference type="EMBL" id="JALJOQ010000014">
    <property type="protein sequence ID" value="KAK9810702.1"/>
    <property type="molecule type" value="Genomic_DNA"/>
</dbReference>
<dbReference type="SUPFAM" id="SSF55681">
    <property type="entry name" value="Class II aaRS and biotin synthetases"/>
    <property type="match status" value="1"/>
</dbReference>
<dbReference type="FunFam" id="3.30.720.200:FF:000001">
    <property type="entry name" value="Glycine--tRNA ligase 2"/>
    <property type="match status" value="1"/>
</dbReference>
<dbReference type="InterPro" id="IPR009737">
    <property type="entry name" value="Aim32/Apd1-like"/>
</dbReference>
<dbReference type="SMART" id="SM00991">
    <property type="entry name" value="WHEP-TRS"/>
    <property type="match status" value="1"/>
</dbReference>
<dbReference type="FunFam" id="3.30.930.10:FF:000158">
    <property type="entry name" value="Glycyl-tRNA synthetase"/>
    <property type="match status" value="1"/>
</dbReference>
<keyword evidence="14" id="KW-0966">Cell projection</keyword>
<dbReference type="CDD" id="cd00774">
    <property type="entry name" value="GlyRS-like_core"/>
    <property type="match status" value="1"/>
</dbReference>
<evidence type="ECO:0000256" key="16">
    <source>
        <dbReference type="ARBA" id="ARBA00048436"/>
    </source>
</evidence>
<dbReference type="CDD" id="cd01200">
    <property type="entry name" value="WHEPGMRS_RNA"/>
    <property type="match status" value="1"/>
</dbReference>
<evidence type="ECO:0000256" key="13">
    <source>
        <dbReference type="ARBA" id="ARBA00023146"/>
    </source>
</evidence>
<evidence type="ECO:0000256" key="1">
    <source>
        <dbReference type="ARBA" id="ARBA00004489"/>
    </source>
</evidence>
<name>A0AAW1PRV7_9CHLO</name>
<dbReference type="PRINTS" id="PR01043">
    <property type="entry name" value="TRNASYNTHGLY"/>
</dbReference>
<dbReference type="InterPro" id="IPR027031">
    <property type="entry name" value="Gly-tRNA_synthase/POLG2"/>
</dbReference>
<dbReference type="PANTHER" id="PTHR10745:SF0">
    <property type="entry name" value="GLYCINE--TRNA LIGASE"/>
    <property type="match status" value="1"/>
</dbReference>
<evidence type="ECO:0000259" key="18">
    <source>
        <dbReference type="PROSITE" id="PS50862"/>
    </source>
</evidence>
<keyword evidence="21" id="KW-1185">Reference proteome</keyword>
<organism evidence="20 21">
    <name type="scientific">Symbiochloris irregularis</name>
    <dbReference type="NCBI Taxonomy" id="706552"/>
    <lineage>
        <taxon>Eukaryota</taxon>
        <taxon>Viridiplantae</taxon>
        <taxon>Chlorophyta</taxon>
        <taxon>core chlorophytes</taxon>
        <taxon>Trebouxiophyceae</taxon>
        <taxon>Trebouxiales</taxon>
        <taxon>Trebouxiaceae</taxon>
        <taxon>Symbiochloris</taxon>
    </lineage>
</organism>
<evidence type="ECO:0000259" key="19">
    <source>
        <dbReference type="PROSITE" id="PS51185"/>
    </source>
</evidence>
<evidence type="ECO:0000256" key="14">
    <source>
        <dbReference type="ARBA" id="ARBA00023273"/>
    </source>
</evidence>
<dbReference type="Proteomes" id="UP001465755">
    <property type="component" value="Unassembled WGS sequence"/>
</dbReference>
<keyword evidence="10" id="KW-0547">Nucleotide-binding</keyword>
<keyword evidence="13" id="KW-0030">Aminoacyl-tRNA synthetase</keyword>
<keyword evidence="7" id="KW-0963">Cytoplasm</keyword>
<accession>A0AAW1PRV7</accession>
<dbReference type="GO" id="GO:0016740">
    <property type="term" value="F:transferase activity"/>
    <property type="evidence" value="ECO:0007669"/>
    <property type="project" value="UniProtKB-KW"/>
</dbReference>
<keyword evidence="9" id="KW-0808">Transferase</keyword>
<keyword evidence="8" id="KW-0436">Ligase</keyword>
<dbReference type="Gene3D" id="3.30.40.230">
    <property type="match status" value="1"/>
</dbReference>
<dbReference type="GO" id="GO:0005739">
    <property type="term" value="C:mitochondrion"/>
    <property type="evidence" value="ECO:0007669"/>
    <property type="project" value="TreeGrafter"/>
</dbReference>
<evidence type="ECO:0000313" key="20">
    <source>
        <dbReference type="EMBL" id="KAK9810702.1"/>
    </source>
</evidence>
<dbReference type="Pfam" id="PF00587">
    <property type="entry name" value="tRNA-synt_2b"/>
    <property type="match status" value="1"/>
</dbReference>
<gene>
    <name evidence="20" type="ORF">WJX73_000625</name>
</gene>
<dbReference type="FunFam" id="3.30.40.230:FF:000001">
    <property type="entry name" value="Glycine--tRNA ligase"/>
    <property type="match status" value="1"/>
</dbReference>
<dbReference type="Pfam" id="PF00458">
    <property type="entry name" value="WHEP-TRS"/>
    <property type="match status" value="1"/>
</dbReference>
<dbReference type="Gene3D" id="3.30.930.10">
    <property type="entry name" value="Bira Bifunctional Protein, Domain 2"/>
    <property type="match status" value="1"/>
</dbReference>
<dbReference type="AlphaFoldDB" id="A0AAW1PRV7"/>
<dbReference type="Gene3D" id="1.10.287.10">
    <property type="entry name" value="S15/NS1, RNA-binding"/>
    <property type="match status" value="1"/>
</dbReference>
<evidence type="ECO:0000256" key="2">
    <source>
        <dbReference type="ARBA" id="ARBA00004496"/>
    </source>
</evidence>
<dbReference type="InterPro" id="IPR033731">
    <property type="entry name" value="GlyRS-like_core"/>
</dbReference>
<evidence type="ECO:0000256" key="12">
    <source>
        <dbReference type="ARBA" id="ARBA00022917"/>
    </source>
</evidence>
<keyword evidence="12" id="KW-0648">Protein biosynthesis</keyword>
<comment type="caution">
    <text evidence="20">The sequence shown here is derived from an EMBL/GenBank/DDBJ whole genome shotgun (WGS) entry which is preliminary data.</text>
</comment>
<keyword evidence="11" id="KW-0067">ATP-binding</keyword>
<dbReference type="NCBIfam" id="TIGR00389">
    <property type="entry name" value="glyS_dimeric"/>
    <property type="match status" value="1"/>
</dbReference>
<dbReference type="Gene3D" id="3.40.30.10">
    <property type="entry name" value="Glutaredoxin"/>
    <property type="match status" value="1"/>
</dbReference>
<evidence type="ECO:0000256" key="11">
    <source>
        <dbReference type="ARBA" id="ARBA00022840"/>
    </source>
</evidence>
<dbReference type="Pfam" id="PF03129">
    <property type="entry name" value="HGTP_anticodon"/>
    <property type="match status" value="1"/>
</dbReference>
<dbReference type="InterPro" id="IPR002314">
    <property type="entry name" value="aa-tRNA-synt_IIb"/>
</dbReference>
<feature type="domain" description="WHEP-TRS" evidence="19">
    <location>
        <begin position="8"/>
        <end position="68"/>
    </location>
</feature>
<dbReference type="InterPro" id="IPR004154">
    <property type="entry name" value="Anticodon-bd"/>
</dbReference>
<dbReference type="GO" id="GO:0005524">
    <property type="term" value="F:ATP binding"/>
    <property type="evidence" value="ECO:0007669"/>
    <property type="project" value="UniProtKB-KW"/>
</dbReference>
<dbReference type="InterPro" id="IPR009068">
    <property type="entry name" value="uS15_NS1_RNA-bd_sf"/>
</dbReference>
<dbReference type="InterPro" id="IPR045864">
    <property type="entry name" value="aa-tRNA-synth_II/BPL/LPL"/>
</dbReference>
<dbReference type="InterPro" id="IPR000738">
    <property type="entry name" value="WHEP-TRS_dom"/>
</dbReference>
<evidence type="ECO:0000256" key="8">
    <source>
        <dbReference type="ARBA" id="ARBA00022598"/>
    </source>
</evidence>
<dbReference type="NCBIfam" id="NF003211">
    <property type="entry name" value="PRK04173.1"/>
    <property type="match status" value="1"/>
</dbReference>
<dbReference type="CDD" id="cd00858">
    <property type="entry name" value="GlyRS_anticodon"/>
    <property type="match status" value="1"/>
</dbReference>
<feature type="domain" description="Aminoacyl-transfer RNA synthetases class-II family profile" evidence="18">
    <location>
        <begin position="102"/>
        <end position="568"/>
    </location>
</feature>
<dbReference type="PROSITE" id="PS50862">
    <property type="entry name" value="AA_TRNA_LIGASE_II"/>
    <property type="match status" value="1"/>
</dbReference>
<evidence type="ECO:0000256" key="9">
    <source>
        <dbReference type="ARBA" id="ARBA00022679"/>
    </source>
</evidence>
<sequence>MASTEEQAIVAAQAAVTKQGDTVRSLKASLKAGNADKAEVDAAIKKLSELKAGLAEKHKAIEATSGKPSSSSREEFRSAVVNALETKLFFMPSFAIYGSVAGFYDYGPNGCKVKQNITAYWRQHFVLEENMLEVECPAVTPEIVLRASGHVERFTDLMVTDTKTGDCHRADHLLEHHLEALLEDKKAPLPPEKVKEVRHVLATVEELDAPGLGAQLTAFGVKAPETGNDISAPFPFNLMFRTSIGPRSDQVGYLRPETAQGIFVNFRDLYYHNGNKLPFAAAQIGQSYRNEISPRQGLLRVREFTQAEIEHFCNPDNKSHPKFAQVAQQTPLLFSRALQMSEEKLPKPTALVDAVAAGSIANETLAYFIGRTYLFLCHVGINPQRLRFRQHLQHEMAHYAEDCWDAEVECSYGWVECVGLADRSAFDLRAHAAKSKRDMSARETYAEPRMEEVTIVAPNKQLLGKTFMRNAKPVQEALERLDAQEALCIKADLDAGRSASINVNGTDFPISPDMVKITQQMKKVSGRTFIPSVIEPSFGLGRIMYCLFEHAFYTRKGDDKRTVFRFEPVVAPFKATVLPLLQKDHLNALSQKVSTSLTRAGLYNVIDTTGTSIGKRYARTDAIGVPFGVTVDAQTPEDGTVTLRERDSCSQVRVPMGGAQKLQQPLFKATPGTVSPYDHHIFIRAATEPAQNLDDNQLTSGPPGWPAVVERQPGVSQVFATLAQNREQTEGVVRVTAFEPLESEPLEADCCDMFIFPAGVRHSRLKLSTLAEHVQRYTSKDAPENSILAKMNCPQDDVTNMLNIFVCCHGARDARCGIVGPPLCTKLQRSIRMRSLQDRMHVFMCSHIGGHKYAGNVLVYGAVSPSDGDWFGGLNANNAEDFLDALLDLQVDADGGPADPTLRQWWRGRMGLSKAEQLQFFEDRQLPHSEEYDSTDDSVSQAK</sequence>
<dbReference type="InterPro" id="IPR006195">
    <property type="entry name" value="aa-tRNA-synth_II"/>
</dbReference>
<dbReference type="EC" id="6.1.1.14" evidence="5"/>
<reference evidence="20 21" key="1">
    <citation type="journal article" date="2024" name="Nat. Commun.">
        <title>Phylogenomics reveals the evolutionary origins of lichenization in chlorophyte algae.</title>
        <authorList>
            <person name="Puginier C."/>
            <person name="Libourel C."/>
            <person name="Otte J."/>
            <person name="Skaloud P."/>
            <person name="Haon M."/>
            <person name="Grisel S."/>
            <person name="Petersen M."/>
            <person name="Berrin J.G."/>
            <person name="Delaux P.M."/>
            <person name="Dal Grande F."/>
            <person name="Keller J."/>
        </authorList>
    </citation>
    <scope>NUCLEOTIDE SEQUENCE [LARGE SCALE GENOMIC DNA]</scope>
    <source>
        <strain evidence="20 21">SAG 2036</strain>
    </source>
</reference>